<keyword evidence="2" id="KW-1185">Reference proteome</keyword>
<gene>
    <name evidence="1" type="ORF">CEXT_216851</name>
</gene>
<protein>
    <submittedName>
        <fullName evidence="1">Uncharacterized protein</fullName>
    </submittedName>
</protein>
<proteinExistence type="predicted"/>
<organism evidence="1 2">
    <name type="scientific">Caerostris extrusa</name>
    <name type="common">Bark spider</name>
    <name type="synonym">Caerostris bankana</name>
    <dbReference type="NCBI Taxonomy" id="172846"/>
    <lineage>
        <taxon>Eukaryota</taxon>
        <taxon>Metazoa</taxon>
        <taxon>Ecdysozoa</taxon>
        <taxon>Arthropoda</taxon>
        <taxon>Chelicerata</taxon>
        <taxon>Arachnida</taxon>
        <taxon>Araneae</taxon>
        <taxon>Araneomorphae</taxon>
        <taxon>Entelegynae</taxon>
        <taxon>Araneoidea</taxon>
        <taxon>Araneidae</taxon>
        <taxon>Caerostris</taxon>
    </lineage>
</organism>
<dbReference type="Proteomes" id="UP001054945">
    <property type="component" value="Unassembled WGS sequence"/>
</dbReference>
<reference evidence="1 2" key="1">
    <citation type="submission" date="2021-06" db="EMBL/GenBank/DDBJ databases">
        <title>Caerostris extrusa draft genome.</title>
        <authorList>
            <person name="Kono N."/>
            <person name="Arakawa K."/>
        </authorList>
    </citation>
    <scope>NUCLEOTIDE SEQUENCE [LARGE SCALE GENOMIC DNA]</scope>
</reference>
<dbReference type="EMBL" id="BPLR01014470">
    <property type="protein sequence ID" value="GIY68949.1"/>
    <property type="molecule type" value="Genomic_DNA"/>
</dbReference>
<sequence length="204" mass="23403">MTVQRQTKQNPLFPLLSCLHRAEFRNTDRVENSTYEAESQSPFYRREGHGISVSIKEIIPVGPDEVDYRNLHKPSLKGNHPHRSYATIPQNSSANLAQNSDLRASSSMDKINSSMQQSILNDIHQRTGYEENAADEIFVQYGVTKPNRYNPETSEFMFPGMQHIQENEPNSTHFQMASEVFIHQNSQNYGPINQNTLQTFRVCN</sequence>
<dbReference type="AlphaFoldDB" id="A0AAV4VG21"/>
<evidence type="ECO:0000313" key="1">
    <source>
        <dbReference type="EMBL" id="GIY68949.1"/>
    </source>
</evidence>
<name>A0AAV4VG21_CAEEX</name>
<accession>A0AAV4VG21</accession>
<comment type="caution">
    <text evidence="1">The sequence shown here is derived from an EMBL/GenBank/DDBJ whole genome shotgun (WGS) entry which is preliminary data.</text>
</comment>
<evidence type="ECO:0000313" key="2">
    <source>
        <dbReference type="Proteomes" id="UP001054945"/>
    </source>
</evidence>